<protein>
    <submittedName>
        <fullName evidence="2">Uncharacterized protein</fullName>
    </submittedName>
</protein>
<proteinExistence type="predicted"/>
<feature type="region of interest" description="Disordered" evidence="1">
    <location>
        <begin position="48"/>
        <end position="84"/>
    </location>
</feature>
<dbReference type="OrthoDB" id="3362851at2759"/>
<reference evidence="2" key="1">
    <citation type="journal article" date="2020" name="Stud. Mycol.">
        <title>101 Dothideomycetes genomes: a test case for predicting lifestyles and emergence of pathogens.</title>
        <authorList>
            <person name="Haridas S."/>
            <person name="Albert R."/>
            <person name="Binder M."/>
            <person name="Bloem J."/>
            <person name="Labutti K."/>
            <person name="Salamov A."/>
            <person name="Andreopoulos B."/>
            <person name="Baker S."/>
            <person name="Barry K."/>
            <person name="Bills G."/>
            <person name="Bluhm B."/>
            <person name="Cannon C."/>
            <person name="Castanera R."/>
            <person name="Culley D."/>
            <person name="Daum C."/>
            <person name="Ezra D."/>
            <person name="Gonzalez J."/>
            <person name="Henrissat B."/>
            <person name="Kuo A."/>
            <person name="Liang C."/>
            <person name="Lipzen A."/>
            <person name="Lutzoni F."/>
            <person name="Magnuson J."/>
            <person name="Mondo S."/>
            <person name="Nolan M."/>
            <person name="Ohm R."/>
            <person name="Pangilinan J."/>
            <person name="Park H.-J."/>
            <person name="Ramirez L."/>
            <person name="Alfaro M."/>
            <person name="Sun H."/>
            <person name="Tritt A."/>
            <person name="Yoshinaga Y."/>
            <person name="Zwiers L.-H."/>
            <person name="Turgeon B."/>
            <person name="Goodwin S."/>
            <person name="Spatafora J."/>
            <person name="Crous P."/>
            <person name="Grigoriev I."/>
        </authorList>
    </citation>
    <scope>NUCLEOTIDE SEQUENCE</scope>
    <source>
        <strain evidence="2">CBS 107.79</strain>
    </source>
</reference>
<evidence type="ECO:0000256" key="1">
    <source>
        <dbReference type="SAM" id="MobiDB-lite"/>
    </source>
</evidence>
<keyword evidence="3" id="KW-1185">Reference proteome</keyword>
<sequence length="297" mass="32844">MSQPRTGRNMRARKTTIGPAESILRISGLTKDTADLRKEIGDLKKALASANERADEAEAALQANGEQANNEELAQPTTEAPNTSDSIAASMDKRLMMRTERDEEIKGLKADISTHDKDTEKMSLQIFKFHWDSEQAARQLRQAHGHVSALQILLAVTQKGIKLDIRKRAHDNDENNDAQSTSSISAPNAGALPMAKKAKLTHSNKVVPCTQCFTKGWLCDNDNGGSCRNCQLRKKTDGCKRAMCKNFDGNSCKNIDYTFAHEHDGFHHMINYTALEVKPQGPSPVELEAKNAENEKD</sequence>
<feature type="region of interest" description="Disordered" evidence="1">
    <location>
        <begin position="170"/>
        <end position="189"/>
    </location>
</feature>
<evidence type="ECO:0000313" key="3">
    <source>
        <dbReference type="Proteomes" id="UP000800036"/>
    </source>
</evidence>
<dbReference type="Proteomes" id="UP000800036">
    <property type="component" value="Unassembled WGS sequence"/>
</dbReference>
<feature type="compositionally biased region" description="Polar residues" evidence="1">
    <location>
        <begin position="177"/>
        <end position="186"/>
    </location>
</feature>
<dbReference type="EMBL" id="ML976686">
    <property type="protein sequence ID" value="KAF1972463.1"/>
    <property type="molecule type" value="Genomic_DNA"/>
</dbReference>
<name>A0A6A5V4U6_9PLEO</name>
<dbReference type="AlphaFoldDB" id="A0A6A5V4U6"/>
<feature type="compositionally biased region" description="Polar residues" evidence="1">
    <location>
        <begin position="64"/>
        <end position="84"/>
    </location>
</feature>
<organism evidence="2 3">
    <name type="scientific">Bimuria novae-zelandiae CBS 107.79</name>
    <dbReference type="NCBI Taxonomy" id="1447943"/>
    <lineage>
        <taxon>Eukaryota</taxon>
        <taxon>Fungi</taxon>
        <taxon>Dikarya</taxon>
        <taxon>Ascomycota</taxon>
        <taxon>Pezizomycotina</taxon>
        <taxon>Dothideomycetes</taxon>
        <taxon>Pleosporomycetidae</taxon>
        <taxon>Pleosporales</taxon>
        <taxon>Massarineae</taxon>
        <taxon>Didymosphaeriaceae</taxon>
        <taxon>Bimuria</taxon>
    </lineage>
</organism>
<evidence type="ECO:0000313" key="2">
    <source>
        <dbReference type="EMBL" id="KAF1972463.1"/>
    </source>
</evidence>
<accession>A0A6A5V4U6</accession>
<gene>
    <name evidence="2" type="ORF">BU23DRAFT_643683</name>
</gene>